<dbReference type="FunFam" id="3.40.640.10:FF:000014">
    <property type="entry name" value="Adenosylmethionine-8-amino-7-oxononanoate aminotransferase, probable"/>
    <property type="match status" value="1"/>
</dbReference>
<dbReference type="CDD" id="cd00610">
    <property type="entry name" value="OAT_like"/>
    <property type="match status" value="1"/>
</dbReference>
<dbReference type="Proteomes" id="UP000054740">
    <property type="component" value="Unassembled WGS sequence"/>
</dbReference>
<dbReference type="PROSITE" id="PS00600">
    <property type="entry name" value="AA_TRANSFER_CLASS_3"/>
    <property type="match status" value="1"/>
</dbReference>
<sequence length="457" mass="49972">MESNEASTLAHRDAQFHLHPFTNAVKNAHEGGKVMTRGEGIYVIDEHGQKHIEALSGLWCVALGFSEQRLIDAATRQMSVLPFYHAFVQRSHQPLIDLAEKLIGMAPVPMSKVFFTNSGSEANDTAIKLLWYWANALGKPDKKKIISRQRAYHGVTIGSASLTGMPHVHGGFDLPLDGFLHLSAPHFYREGKPGETEEAFSTRLADELDTLIRREGAHTIAAMFAEPLMGAGGVIAPPAGYWPKMQAVLRKHDIPLVADEVICGFGRLGRMFGSEYYGIKPDIMIFSKQLSSAYLPISAVMINERIYRPVAEESERRMTFGHGFTASGHPVAAAVALENLAIIEERGLVERARVLGERMHARLAELTAHPLVGETRGAGLIGAIELVMSKEDKSPLETPGRLGTLASEALARQHVITRNIGDAIALCPPLIISESELDELLNRVHAALDDVAQQVKP</sequence>
<gene>
    <name evidence="7" type="ORF">AWB70_02496</name>
</gene>
<dbReference type="NCBIfam" id="NF005682">
    <property type="entry name" value="PRK07480.1"/>
    <property type="match status" value="1"/>
</dbReference>
<protein>
    <submittedName>
        <fullName evidence="7">Aminotransferase</fullName>
    </submittedName>
</protein>
<dbReference type="Pfam" id="PF00202">
    <property type="entry name" value="Aminotran_3"/>
    <property type="match status" value="1"/>
</dbReference>
<evidence type="ECO:0000313" key="7">
    <source>
        <dbReference type="EMBL" id="SAL35449.1"/>
    </source>
</evidence>
<keyword evidence="8" id="KW-1185">Reference proteome</keyword>
<dbReference type="Gene3D" id="3.40.640.10">
    <property type="entry name" value="Type I PLP-dependent aspartate aminotransferase-like (Major domain)"/>
    <property type="match status" value="1"/>
</dbReference>
<dbReference type="AlphaFoldDB" id="A0A158GV08"/>
<dbReference type="PIRSF" id="PIRSF000521">
    <property type="entry name" value="Transaminase_4ab_Lys_Orn"/>
    <property type="match status" value="1"/>
</dbReference>
<dbReference type="InterPro" id="IPR005814">
    <property type="entry name" value="Aminotrans_3"/>
</dbReference>
<keyword evidence="5 6" id="KW-0663">Pyridoxal phosphate</keyword>
<dbReference type="GO" id="GO:0004015">
    <property type="term" value="F:adenosylmethionine-8-amino-7-oxononanoate transaminase activity"/>
    <property type="evidence" value="ECO:0007669"/>
    <property type="project" value="TreeGrafter"/>
</dbReference>
<dbReference type="Gene3D" id="3.90.1150.10">
    <property type="entry name" value="Aspartate Aminotransferase, domain 1"/>
    <property type="match status" value="1"/>
</dbReference>
<comment type="cofactor">
    <cofactor evidence="1">
        <name>pyridoxal 5'-phosphate</name>
        <dbReference type="ChEBI" id="CHEBI:597326"/>
    </cofactor>
</comment>
<name>A0A158GV08_CABCO</name>
<dbReference type="InterPro" id="IPR015421">
    <property type="entry name" value="PyrdxlP-dep_Trfase_major"/>
</dbReference>
<evidence type="ECO:0000256" key="6">
    <source>
        <dbReference type="RuleBase" id="RU003560"/>
    </source>
</evidence>
<dbReference type="EMBL" id="FCNY02000005">
    <property type="protein sequence ID" value="SAL35449.1"/>
    <property type="molecule type" value="Genomic_DNA"/>
</dbReference>
<evidence type="ECO:0000256" key="4">
    <source>
        <dbReference type="ARBA" id="ARBA00022679"/>
    </source>
</evidence>
<dbReference type="InterPro" id="IPR015424">
    <property type="entry name" value="PyrdxlP-dep_Trfase"/>
</dbReference>
<keyword evidence="4 7" id="KW-0808">Transferase</keyword>
<dbReference type="GO" id="GO:0030170">
    <property type="term" value="F:pyridoxal phosphate binding"/>
    <property type="evidence" value="ECO:0007669"/>
    <property type="project" value="InterPro"/>
</dbReference>
<organism evidence="7 8">
    <name type="scientific">Caballeronia cordobensis</name>
    <name type="common">Burkholderia cordobensis</name>
    <dbReference type="NCBI Taxonomy" id="1353886"/>
    <lineage>
        <taxon>Bacteria</taxon>
        <taxon>Pseudomonadati</taxon>
        <taxon>Pseudomonadota</taxon>
        <taxon>Betaproteobacteria</taxon>
        <taxon>Burkholderiales</taxon>
        <taxon>Burkholderiaceae</taxon>
        <taxon>Caballeronia</taxon>
    </lineage>
</organism>
<dbReference type="RefSeq" id="WP_053570034.1">
    <property type="nucleotide sequence ID" value="NZ_FCNY02000005.1"/>
</dbReference>
<evidence type="ECO:0000256" key="1">
    <source>
        <dbReference type="ARBA" id="ARBA00001933"/>
    </source>
</evidence>
<proteinExistence type="inferred from homology"/>
<dbReference type="SUPFAM" id="SSF53383">
    <property type="entry name" value="PLP-dependent transferases"/>
    <property type="match status" value="1"/>
</dbReference>
<evidence type="ECO:0000256" key="3">
    <source>
        <dbReference type="ARBA" id="ARBA00022576"/>
    </source>
</evidence>
<keyword evidence="3 7" id="KW-0032">Aminotransferase</keyword>
<dbReference type="InterPro" id="IPR015422">
    <property type="entry name" value="PyrdxlP-dep_Trfase_small"/>
</dbReference>
<dbReference type="NCBIfam" id="NF004767">
    <property type="entry name" value="PRK06105.1"/>
    <property type="match status" value="1"/>
</dbReference>
<accession>A0A158GV08</accession>
<evidence type="ECO:0000256" key="5">
    <source>
        <dbReference type="ARBA" id="ARBA00022898"/>
    </source>
</evidence>
<dbReference type="GO" id="GO:0009102">
    <property type="term" value="P:biotin biosynthetic process"/>
    <property type="evidence" value="ECO:0007669"/>
    <property type="project" value="TreeGrafter"/>
</dbReference>
<reference evidence="8" key="1">
    <citation type="submission" date="2016-01" db="EMBL/GenBank/DDBJ databases">
        <authorList>
            <person name="Peeters C."/>
        </authorList>
    </citation>
    <scope>NUCLEOTIDE SEQUENCE [LARGE SCALE GENOMIC DNA]</scope>
</reference>
<comment type="similarity">
    <text evidence="2 6">Belongs to the class-III pyridoxal-phosphate-dependent aminotransferase family.</text>
</comment>
<dbReference type="GO" id="GO:0009448">
    <property type="term" value="P:gamma-aminobutyric acid metabolic process"/>
    <property type="evidence" value="ECO:0007669"/>
    <property type="project" value="TreeGrafter"/>
</dbReference>
<dbReference type="InterPro" id="IPR049704">
    <property type="entry name" value="Aminotrans_3_PPA_site"/>
</dbReference>
<dbReference type="PANTHER" id="PTHR42684:SF3">
    <property type="entry name" value="ADENOSYLMETHIONINE-8-AMINO-7-OXONONANOATE AMINOTRANSFERASE"/>
    <property type="match status" value="1"/>
</dbReference>
<evidence type="ECO:0000313" key="8">
    <source>
        <dbReference type="Proteomes" id="UP000054740"/>
    </source>
</evidence>
<dbReference type="PANTHER" id="PTHR42684">
    <property type="entry name" value="ADENOSYLMETHIONINE-8-AMINO-7-OXONONANOATE AMINOTRANSFERASE"/>
    <property type="match status" value="1"/>
</dbReference>
<evidence type="ECO:0000256" key="2">
    <source>
        <dbReference type="ARBA" id="ARBA00008954"/>
    </source>
</evidence>